<sequence>MTASVLPPLRRSARNLKKEALVKIETISSAGWIGSPKTAKRSASPYSTQSLGTKKVKTEPVSPSAKPISSISPRKSAIKTEIAKADILKERKLKSFSAFSKQSPYPDFARPTAEECRAAHKILAKRHGERLRPNEVVAPTNTAGCGDSPSVLDALVRTILSQNTSNKNSTRAKLSMDEEYGGSDKWEEIAIGGQARLEKAIQTGGLAATKSKVIIGLLQQTKEKYGVYSLDHLFEASDEDAMKEMISFQGVGPKTASCVLLFCLQRPSFAVDTHVHRITGLLGWRPAAAGREDTQAHLDAVVPDEEKYPLHVLFVTHGRQCEECRAGGRTAKNCELRRSFKNGRFTPASKLVKDEDGIDIKNEKEEN</sequence>
<dbReference type="GO" id="GO:0006285">
    <property type="term" value="P:base-excision repair, AP site formation"/>
    <property type="evidence" value="ECO:0007669"/>
    <property type="project" value="UniProtKB-ARBA"/>
</dbReference>
<comment type="caution">
    <text evidence="3">The sequence shown here is derived from an EMBL/GenBank/DDBJ whole genome shotgun (WGS) entry which is preliminary data.</text>
</comment>
<keyword evidence="4" id="KW-1185">Reference proteome</keyword>
<dbReference type="InterPro" id="IPR023170">
    <property type="entry name" value="HhH_base_excis_C"/>
</dbReference>
<reference evidence="3 4" key="1">
    <citation type="journal article" date="2016" name="Genome Biol. Evol.">
        <title>Divergent and convergent evolution of fungal pathogenicity.</title>
        <authorList>
            <person name="Shang Y."/>
            <person name="Xiao G."/>
            <person name="Zheng P."/>
            <person name="Cen K."/>
            <person name="Zhan S."/>
            <person name="Wang C."/>
        </authorList>
    </citation>
    <scope>NUCLEOTIDE SEQUENCE [LARGE SCALE GENOMIC DNA]</scope>
    <source>
        <strain evidence="3 4">RCEF 4871</strain>
    </source>
</reference>
<dbReference type="OrthoDB" id="5607at2759"/>
<dbReference type="Gene3D" id="1.10.1670.10">
    <property type="entry name" value="Helix-hairpin-Helix base-excision DNA repair enzymes (C-terminal)"/>
    <property type="match status" value="1"/>
</dbReference>
<protein>
    <submittedName>
        <fullName evidence="3">Base excision DNA repair protein</fullName>
    </submittedName>
</protein>
<dbReference type="AlphaFoldDB" id="A0A167KMW1"/>
<dbReference type="GO" id="GO:0000702">
    <property type="term" value="F:oxidized base lesion DNA N-glycosylase activity"/>
    <property type="evidence" value="ECO:0007669"/>
    <property type="project" value="UniProtKB-ARBA"/>
</dbReference>
<dbReference type="EMBL" id="AZHC01000001">
    <property type="protein sequence ID" value="OAA51937.1"/>
    <property type="molecule type" value="Genomic_DNA"/>
</dbReference>
<feature type="region of interest" description="Disordered" evidence="1">
    <location>
        <begin position="33"/>
        <end position="73"/>
    </location>
</feature>
<dbReference type="SUPFAM" id="SSF48150">
    <property type="entry name" value="DNA-glycosylase"/>
    <property type="match status" value="1"/>
</dbReference>
<dbReference type="InterPro" id="IPR011257">
    <property type="entry name" value="DNA_glycosylase"/>
</dbReference>
<dbReference type="STRING" id="1081105.A0A167KMW1"/>
<dbReference type="Proteomes" id="UP000243498">
    <property type="component" value="Unassembled WGS sequence"/>
</dbReference>
<organism evidence="3 4">
    <name type="scientific">Metarhizium rileyi (strain RCEF 4871)</name>
    <name type="common">Nomuraea rileyi</name>
    <dbReference type="NCBI Taxonomy" id="1649241"/>
    <lineage>
        <taxon>Eukaryota</taxon>
        <taxon>Fungi</taxon>
        <taxon>Dikarya</taxon>
        <taxon>Ascomycota</taxon>
        <taxon>Pezizomycotina</taxon>
        <taxon>Sordariomycetes</taxon>
        <taxon>Hypocreomycetidae</taxon>
        <taxon>Hypocreales</taxon>
        <taxon>Clavicipitaceae</taxon>
        <taxon>Metarhizium</taxon>
    </lineage>
</organism>
<dbReference type="Gene3D" id="1.10.340.30">
    <property type="entry name" value="Hypothetical protein, domain 2"/>
    <property type="match status" value="1"/>
</dbReference>
<evidence type="ECO:0000256" key="1">
    <source>
        <dbReference type="SAM" id="MobiDB-lite"/>
    </source>
</evidence>
<dbReference type="InterPro" id="IPR003265">
    <property type="entry name" value="HhH-GPD_domain"/>
</dbReference>
<name>A0A167KMW1_METRR</name>
<proteinExistence type="predicted"/>
<dbReference type="Pfam" id="PF00730">
    <property type="entry name" value="HhH-GPD"/>
    <property type="match status" value="1"/>
</dbReference>
<gene>
    <name evidence="3" type="ORF">NOR_00530</name>
</gene>
<evidence type="ECO:0000313" key="4">
    <source>
        <dbReference type="Proteomes" id="UP000243498"/>
    </source>
</evidence>
<dbReference type="PANTHER" id="PTHR47203:SF1">
    <property type="entry name" value="HYPOTHETICAL BASE EXCISION DNA REPAIR PROTEIN (EUROFUNG)"/>
    <property type="match status" value="1"/>
</dbReference>
<evidence type="ECO:0000259" key="2">
    <source>
        <dbReference type="SMART" id="SM00478"/>
    </source>
</evidence>
<evidence type="ECO:0000313" key="3">
    <source>
        <dbReference type="EMBL" id="OAA51937.1"/>
    </source>
</evidence>
<dbReference type="PANTHER" id="PTHR47203">
    <property type="match status" value="1"/>
</dbReference>
<dbReference type="SMART" id="SM00478">
    <property type="entry name" value="ENDO3c"/>
    <property type="match status" value="1"/>
</dbReference>
<dbReference type="CDD" id="cd00056">
    <property type="entry name" value="ENDO3c"/>
    <property type="match status" value="1"/>
</dbReference>
<feature type="compositionally biased region" description="Low complexity" evidence="1">
    <location>
        <begin position="62"/>
        <end position="73"/>
    </location>
</feature>
<accession>A0A167KMW1</accession>
<dbReference type="OMA" id="LHVLMVG"/>
<feature type="domain" description="HhH-GPD" evidence="2">
    <location>
        <begin position="160"/>
        <end position="320"/>
    </location>
</feature>